<feature type="compositionally biased region" description="Basic and acidic residues" evidence="1">
    <location>
        <begin position="184"/>
        <end position="199"/>
    </location>
</feature>
<dbReference type="EMBL" id="OY731406">
    <property type="protein sequence ID" value="CAJ1974952.1"/>
    <property type="molecule type" value="Genomic_DNA"/>
</dbReference>
<gene>
    <name evidence="2" type="ORF">AYBTSS11_LOCUS27040</name>
</gene>
<dbReference type="Gramene" id="rna-AYBTSS11_LOCUS27040">
    <property type="protein sequence ID" value="CAJ1974952.1"/>
    <property type="gene ID" value="gene-AYBTSS11_LOCUS27040"/>
</dbReference>
<accession>A0AA86SXX7</accession>
<proteinExistence type="predicted"/>
<evidence type="ECO:0000313" key="2">
    <source>
        <dbReference type="EMBL" id="CAJ1974952.1"/>
    </source>
</evidence>
<evidence type="ECO:0000313" key="3">
    <source>
        <dbReference type="Proteomes" id="UP001189624"/>
    </source>
</evidence>
<dbReference type="Proteomes" id="UP001189624">
    <property type="component" value="Chromosome 9"/>
</dbReference>
<keyword evidence="3" id="KW-1185">Reference proteome</keyword>
<protein>
    <submittedName>
        <fullName evidence="2">Uncharacterized protein</fullName>
    </submittedName>
</protein>
<feature type="region of interest" description="Disordered" evidence="1">
    <location>
        <begin position="112"/>
        <end position="152"/>
    </location>
</feature>
<dbReference type="AlphaFoldDB" id="A0AA86SXX7"/>
<feature type="region of interest" description="Disordered" evidence="1">
    <location>
        <begin position="171"/>
        <end position="199"/>
    </location>
</feature>
<organism evidence="2 3">
    <name type="scientific">Sphenostylis stenocarpa</name>
    <dbReference type="NCBI Taxonomy" id="92480"/>
    <lineage>
        <taxon>Eukaryota</taxon>
        <taxon>Viridiplantae</taxon>
        <taxon>Streptophyta</taxon>
        <taxon>Embryophyta</taxon>
        <taxon>Tracheophyta</taxon>
        <taxon>Spermatophyta</taxon>
        <taxon>Magnoliopsida</taxon>
        <taxon>eudicotyledons</taxon>
        <taxon>Gunneridae</taxon>
        <taxon>Pentapetalae</taxon>
        <taxon>rosids</taxon>
        <taxon>fabids</taxon>
        <taxon>Fabales</taxon>
        <taxon>Fabaceae</taxon>
        <taxon>Papilionoideae</taxon>
        <taxon>50 kb inversion clade</taxon>
        <taxon>NPAAA clade</taxon>
        <taxon>indigoferoid/millettioid clade</taxon>
        <taxon>Phaseoleae</taxon>
        <taxon>Sphenostylis</taxon>
    </lineage>
</organism>
<name>A0AA86SXX7_9FABA</name>
<sequence length="199" mass="22030">MTMESHLRKEQRKSLASRRNLEWLHLELSKINAGVQFAPGEGINGTWGVPRYGIGEEVHDLTEAYATEYKQGNNSVFNYPNEEPVIDMQFPATGGKPEPLLKPFICNVSAPKSSDNHPGEGFCSSASEISNGKGFGTDAPQNPGDEENSEEASLMASFVQEFPIMRIKVARESDEQPVFSLPKVKVESVRRQTNESKQS</sequence>
<evidence type="ECO:0000256" key="1">
    <source>
        <dbReference type="SAM" id="MobiDB-lite"/>
    </source>
</evidence>
<reference evidence="2" key="1">
    <citation type="submission" date="2023-10" db="EMBL/GenBank/DDBJ databases">
        <authorList>
            <person name="Domelevo Entfellner J.-B."/>
        </authorList>
    </citation>
    <scope>NUCLEOTIDE SEQUENCE</scope>
</reference>